<evidence type="ECO:0000256" key="2">
    <source>
        <dbReference type="HAMAP-Rule" id="MF_00003"/>
    </source>
</evidence>
<sequence>MKRATPNRTQRIADQIQRDLAELIQRELRNPKLGLVTLTDVQLTPDYAHAKVYFSVIGAEPETARQLLSDKAGYLHSLLFKRLQIHTVPTLHFLFDPTTEKAAEMDGLIKQALSHQAKDD</sequence>
<comment type="function">
    <text evidence="2">One of several proteins that assist in the late maturation steps of the functional core of the 30S ribosomal subunit. Associates with free 30S ribosomal subunits (but not with 30S subunits that are part of 70S ribosomes or polysomes). Required for efficient processing of 16S rRNA. May interact with the 5'-terminal helix region of 16S rRNA.</text>
</comment>
<organism evidence="3 4">
    <name type="scientific">Thiomonas bhubaneswarensis</name>
    <dbReference type="NCBI Taxonomy" id="339866"/>
    <lineage>
        <taxon>Bacteria</taxon>
        <taxon>Pseudomonadati</taxon>
        <taxon>Pseudomonadota</taxon>
        <taxon>Betaproteobacteria</taxon>
        <taxon>Burkholderiales</taxon>
        <taxon>Thiomonas</taxon>
    </lineage>
</organism>
<dbReference type="EMBL" id="CYHF01000007">
    <property type="protein sequence ID" value="CUA98354.1"/>
    <property type="molecule type" value="Genomic_DNA"/>
</dbReference>
<keyword evidence="4" id="KW-1185">Reference proteome</keyword>
<dbReference type="GO" id="GO:0030490">
    <property type="term" value="P:maturation of SSU-rRNA"/>
    <property type="evidence" value="ECO:0007669"/>
    <property type="project" value="UniProtKB-UniRule"/>
</dbReference>
<dbReference type="InterPro" id="IPR023799">
    <property type="entry name" value="RbfA_dom_sf"/>
</dbReference>
<keyword evidence="1 2" id="KW-0690">Ribosome biogenesis</keyword>
<dbReference type="InterPro" id="IPR000238">
    <property type="entry name" value="RbfA"/>
</dbReference>
<dbReference type="InterPro" id="IPR015946">
    <property type="entry name" value="KH_dom-like_a/b"/>
</dbReference>
<dbReference type="GO" id="GO:0043024">
    <property type="term" value="F:ribosomal small subunit binding"/>
    <property type="evidence" value="ECO:0007669"/>
    <property type="project" value="TreeGrafter"/>
</dbReference>
<gene>
    <name evidence="2" type="primary">rbfA</name>
    <name evidence="3" type="ORF">Ga0061069_10762</name>
</gene>
<dbReference type="GO" id="GO:0005829">
    <property type="term" value="C:cytosol"/>
    <property type="evidence" value="ECO:0007669"/>
    <property type="project" value="TreeGrafter"/>
</dbReference>
<dbReference type="AlphaFoldDB" id="A0A0K6I5C1"/>
<dbReference type="SUPFAM" id="SSF89919">
    <property type="entry name" value="Ribosome-binding factor A, RbfA"/>
    <property type="match status" value="1"/>
</dbReference>
<keyword evidence="2" id="KW-0963">Cytoplasm</keyword>
<dbReference type="NCBIfam" id="TIGR00082">
    <property type="entry name" value="rbfA"/>
    <property type="match status" value="1"/>
</dbReference>
<comment type="subcellular location">
    <subcellularLocation>
        <location evidence="2">Cytoplasm</location>
    </subcellularLocation>
</comment>
<name>A0A0K6I5C1_9BURK</name>
<comment type="subunit">
    <text evidence="2">Monomer. Binds 30S ribosomal subunits, but not 50S ribosomal subunits or 70S ribosomes.</text>
</comment>
<dbReference type="PANTHER" id="PTHR33515:SF1">
    <property type="entry name" value="RIBOSOME-BINDING FACTOR A, CHLOROPLASTIC-RELATED"/>
    <property type="match status" value="1"/>
</dbReference>
<comment type="similarity">
    <text evidence="2">Belongs to the RbfA family.</text>
</comment>
<evidence type="ECO:0000256" key="1">
    <source>
        <dbReference type="ARBA" id="ARBA00022517"/>
    </source>
</evidence>
<dbReference type="OrthoDB" id="307788at2"/>
<reference evidence="4" key="1">
    <citation type="submission" date="2015-08" db="EMBL/GenBank/DDBJ databases">
        <authorList>
            <person name="Varghese N."/>
        </authorList>
    </citation>
    <scope>NUCLEOTIDE SEQUENCE [LARGE SCALE GENOMIC DNA]</scope>
    <source>
        <strain evidence="4">DSM 18181</strain>
    </source>
</reference>
<dbReference type="Gene3D" id="3.30.300.20">
    <property type="match status" value="1"/>
</dbReference>
<dbReference type="PANTHER" id="PTHR33515">
    <property type="entry name" value="RIBOSOME-BINDING FACTOR A, CHLOROPLASTIC-RELATED"/>
    <property type="match status" value="1"/>
</dbReference>
<dbReference type="HAMAP" id="MF_00003">
    <property type="entry name" value="RbfA"/>
    <property type="match status" value="1"/>
</dbReference>
<protein>
    <recommendedName>
        <fullName evidence="2">Ribosome-binding factor A</fullName>
    </recommendedName>
</protein>
<accession>A0A0K6I5C1</accession>
<dbReference type="RefSeq" id="WP_055450971.1">
    <property type="nucleotide sequence ID" value="NZ_CYHF01000007.1"/>
</dbReference>
<dbReference type="Pfam" id="PF02033">
    <property type="entry name" value="RBFA"/>
    <property type="match status" value="1"/>
</dbReference>
<evidence type="ECO:0000313" key="3">
    <source>
        <dbReference type="EMBL" id="CUA98354.1"/>
    </source>
</evidence>
<dbReference type="STRING" id="339866.GCA_001418255_02101"/>
<proteinExistence type="inferred from homology"/>
<dbReference type="Proteomes" id="UP000183649">
    <property type="component" value="Unassembled WGS sequence"/>
</dbReference>
<evidence type="ECO:0000313" key="4">
    <source>
        <dbReference type="Proteomes" id="UP000183649"/>
    </source>
</evidence>